<comment type="caution">
    <text evidence="3">The sequence shown here is derived from an EMBL/GenBank/DDBJ whole genome shotgun (WGS) entry which is preliminary data.</text>
</comment>
<organism evidence="3">
    <name type="scientific">Tanacetum cinerariifolium</name>
    <name type="common">Dalmatian daisy</name>
    <name type="synonym">Chrysanthemum cinerariifolium</name>
    <dbReference type="NCBI Taxonomy" id="118510"/>
    <lineage>
        <taxon>Eukaryota</taxon>
        <taxon>Viridiplantae</taxon>
        <taxon>Streptophyta</taxon>
        <taxon>Embryophyta</taxon>
        <taxon>Tracheophyta</taxon>
        <taxon>Spermatophyta</taxon>
        <taxon>Magnoliopsida</taxon>
        <taxon>eudicotyledons</taxon>
        <taxon>Gunneridae</taxon>
        <taxon>Pentapetalae</taxon>
        <taxon>asterids</taxon>
        <taxon>campanulids</taxon>
        <taxon>Asterales</taxon>
        <taxon>Asteraceae</taxon>
        <taxon>Asteroideae</taxon>
        <taxon>Anthemideae</taxon>
        <taxon>Anthemidinae</taxon>
        <taxon>Tanacetum</taxon>
    </lineage>
</organism>
<feature type="transmembrane region" description="Helical" evidence="1">
    <location>
        <begin position="20"/>
        <end position="43"/>
    </location>
</feature>
<keyword evidence="1" id="KW-0812">Transmembrane</keyword>
<dbReference type="InterPro" id="IPR025558">
    <property type="entry name" value="DUF4283"/>
</dbReference>
<gene>
    <name evidence="3" type="ORF">Tci_011971</name>
</gene>
<evidence type="ECO:0000256" key="1">
    <source>
        <dbReference type="SAM" id="Phobius"/>
    </source>
</evidence>
<proteinExistence type="predicted"/>
<accession>A0A6L2JSN5</accession>
<evidence type="ECO:0000313" key="3">
    <source>
        <dbReference type="EMBL" id="GEU39993.1"/>
    </source>
</evidence>
<protein>
    <recommendedName>
        <fullName evidence="2">DUF4283 domain-containing protein</fullName>
    </recommendedName>
</protein>
<name>A0A6L2JSN5_TANCI</name>
<keyword evidence="1" id="KW-0472">Membrane</keyword>
<reference evidence="3" key="1">
    <citation type="journal article" date="2019" name="Sci. Rep.">
        <title>Draft genome of Tanacetum cinerariifolium, the natural source of mosquito coil.</title>
        <authorList>
            <person name="Yamashiro T."/>
            <person name="Shiraishi A."/>
            <person name="Satake H."/>
            <person name="Nakayama K."/>
        </authorList>
    </citation>
    <scope>NUCLEOTIDE SEQUENCE</scope>
</reference>
<feature type="domain" description="DUF4283" evidence="2">
    <location>
        <begin position="131"/>
        <end position="198"/>
    </location>
</feature>
<dbReference type="EMBL" id="BKCJ010001244">
    <property type="protein sequence ID" value="GEU39993.1"/>
    <property type="molecule type" value="Genomic_DNA"/>
</dbReference>
<dbReference type="AlphaFoldDB" id="A0A6L2JSN5"/>
<dbReference type="Pfam" id="PF14111">
    <property type="entry name" value="DUF4283"/>
    <property type="match status" value="1"/>
</dbReference>
<sequence length="201" mass="23235">MIHEFTYFEVPYKWTILRSIGTPCIVKGFVIWCCFLLIHYLCFTYTSGDSIIDTPNKGVVDDSQPKGSWEDNEVNAMQTSDEIQKPSFANMVNRTSEVRSNPKVNFRAMVNHEKIDNSDFMLLITTIHAMKHKFENSLVGFLVGKKVAFLLVKNYVTNTWAKFGFEKVMSDDDGVFYFKFASLKGLKQVLEQSLWLIMIKR</sequence>
<evidence type="ECO:0000259" key="2">
    <source>
        <dbReference type="Pfam" id="PF14111"/>
    </source>
</evidence>
<keyword evidence="1" id="KW-1133">Transmembrane helix</keyword>